<dbReference type="RefSeq" id="WP_377240401.1">
    <property type="nucleotide sequence ID" value="NZ_JBHLXP010000001.1"/>
</dbReference>
<keyword evidence="3" id="KW-1185">Reference proteome</keyword>
<evidence type="ECO:0000259" key="1">
    <source>
        <dbReference type="Pfam" id="PF00089"/>
    </source>
</evidence>
<protein>
    <submittedName>
        <fullName evidence="2">Trypsin-like serine protease</fullName>
        <ecNumber evidence="2">3.4.21.-</ecNumber>
    </submittedName>
</protein>
<dbReference type="Gene3D" id="2.40.10.10">
    <property type="entry name" value="Trypsin-like serine proteases"/>
    <property type="match status" value="1"/>
</dbReference>
<proteinExistence type="predicted"/>
<dbReference type="InterPro" id="IPR001314">
    <property type="entry name" value="Peptidase_S1A"/>
</dbReference>
<dbReference type="InterPro" id="IPR009003">
    <property type="entry name" value="Peptidase_S1_PA"/>
</dbReference>
<name>A0ABV6B8T2_9GAMM</name>
<organism evidence="2 3">
    <name type="scientific">Rheinheimera tilapiae</name>
    <dbReference type="NCBI Taxonomy" id="875043"/>
    <lineage>
        <taxon>Bacteria</taxon>
        <taxon>Pseudomonadati</taxon>
        <taxon>Pseudomonadota</taxon>
        <taxon>Gammaproteobacteria</taxon>
        <taxon>Chromatiales</taxon>
        <taxon>Chromatiaceae</taxon>
        <taxon>Rheinheimera</taxon>
    </lineage>
</organism>
<dbReference type="SUPFAM" id="SSF50494">
    <property type="entry name" value="Trypsin-like serine proteases"/>
    <property type="match status" value="1"/>
</dbReference>
<gene>
    <name evidence="2" type="ORF">ACFFJP_03065</name>
</gene>
<keyword evidence="2" id="KW-0378">Hydrolase</keyword>
<keyword evidence="2" id="KW-0689">Ribosomal protein</keyword>
<dbReference type="Pfam" id="PF00089">
    <property type="entry name" value="Trypsin"/>
    <property type="match status" value="1"/>
</dbReference>
<dbReference type="PRINTS" id="PR00722">
    <property type="entry name" value="CHYMOTRYPSIN"/>
</dbReference>
<dbReference type="InterPro" id="IPR043504">
    <property type="entry name" value="Peptidase_S1_PA_chymotrypsin"/>
</dbReference>
<evidence type="ECO:0000313" key="2">
    <source>
        <dbReference type="EMBL" id="MFC0047269.1"/>
    </source>
</evidence>
<keyword evidence="2" id="KW-0687">Ribonucleoprotein</keyword>
<dbReference type="Proteomes" id="UP001589813">
    <property type="component" value="Unassembled WGS sequence"/>
</dbReference>
<dbReference type="GO" id="GO:0016787">
    <property type="term" value="F:hydrolase activity"/>
    <property type="evidence" value="ECO:0007669"/>
    <property type="project" value="UniProtKB-KW"/>
</dbReference>
<sequence length="145" mass="15732">MLQRMTGSFSGFGFWLILLITMPAEAIVIRHDVVDKHYLATVADYPALATFYVDGAHGSLIAPRWVLTAAHTTFCLQPGSLIRLGAALYPVRRLYVHPEHQPGVSHDIALVELATAVSDIAPVQLYTDSDEAGRDLWFIGAGGTG</sequence>
<dbReference type="GO" id="GO:0005840">
    <property type="term" value="C:ribosome"/>
    <property type="evidence" value="ECO:0007669"/>
    <property type="project" value="UniProtKB-KW"/>
</dbReference>
<feature type="domain" description="Peptidase S1" evidence="1">
    <location>
        <begin position="44"/>
        <end position="143"/>
    </location>
</feature>
<dbReference type="EC" id="3.4.21.-" evidence="2"/>
<dbReference type="EMBL" id="JBHLXP010000001">
    <property type="protein sequence ID" value="MFC0047269.1"/>
    <property type="molecule type" value="Genomic_DNA"/>
</dbReference>
<evidence type="ECO:0000313" key="3">
    <source>
        <dbReference type="Proteomes" id="UP001589813"/>
    </source>
</evidence>
<feature type="non-terminal residue" evidence="2">
    <location>
        <position position="145"/>
    </location>
</feature>
<accession>A0ABV6B8T2</accession>
<comment type="caution">
    <text evidence="2">The sequence shown here is derived from an EMBL/GenBank/DDBJ whole genome shotgun (WGS) entry which is preliminary data.</text>
</comment>
<dbReference type="InterPro" id="IPR001254">
    <property type="entry name" value="Trypsin_dom"/>
</dbReference>
<reference evidence="2 3" key="1">
    <citation type="submission" date="2024-09" db="EMBL/GenBank/DDBJ databases">
        <authorList>
            <person name="Sun Q."/>
            <person name="Mori K."/>
        </authorList>
    </citation>
    <scope>NUCLEOTIDE SEQUENCE [LARGE SCALE GENOMIC DNA]</scope>
    <source>
        <strain evidence="2 3">KCTC 23315</strain>
    </source>
</reference>